<evidence type="ECO:0000256" key="1">
    <source>
        <dbReference type="SAM" id="Phobius"/>
    </source>
</evidence>
<reference evidence="2" key="1">
    <citation type="submission" date="2016-01" db="EMBL/GenBank/DDBJ databases">
        <authorList>
            <person name="Mcilroy J.S."/>
            <person name="Karst M S."/>
            <person name="Albertsen M."/>
        </authorList>
    </citation>
    <scope>NUCLEOTIDE SEQUENCE</scope>
    <source>
        <strain evidence="2">Cfx-K</strain>
    </source>
</reference>
<feature type="transmembrane region" description="Helical" evidence="1">
    <location>
        <begin position="73"/>
        <end position="93"/>
    </location>
</feature>
<dbReference type="KEGG" id="pbf:CFX0092_A2255"/>
<dbReference type="EMBL" id="LN890655">
    <property type="protein sequence ID" value="CUS04133.2"/>
    <property type="molecule type" value="Genomic_DNA"/>
</dbReference>
<proteinExistence type="predicted"/>
<keyword evidence="1" id="KW-0472">Membrane</keyword>
<evidence type="ECO:0000313" key="3">
    <source>
        <dbReference type="Proteomes" id="UP000215027"/>
    </source>
</evidence>
<dbReference type="RefSeq" id="WP_095043523.1">
    <property type="nucleotide sequence ID" value="NZ_LN890655.1"/>
</dbReference>
<protein>
    <submittedName>
        <fullName evidence="2">Uncharacterized protein</fullName>
    </submittedName>
</protein>
<organism evidence="2 3">
    <name type="scientific">Candidatus Promineifilum breve</name>
    <dbReference type="NCBI Taxonomy" id="1806508"/>
    <lineage>
        <taxon>Bacteria</taxon>
        <taxon>Bacillati</taxon>
        <taxon>Chloroflexota</taxon>
        <taxon>Ardenticatenia</taxon>
        <taxon>Candidatus Promineifilales</taxon>
        <taxon>Candidatus Promineifilaceae</taxon>
        <taxon>Candidatus Promineifilum</taxon>
    </lineage>
</organism>
<accession>A0A161KAS5</accession>
<evidence type="ECO:0000313" key="2">
    <source>
        <dbReference type="EMBL" id="CUS04133.2"/>
    </source>
</evidence>
<dbReference type="Proteomes" id="UP000215027">
    <property type="component" value="Chromosome I"/>
</dbReference>
<keyword evidence="1" id="KW-0812">Transmembrane</keyword>
<keyword evidence="1" id="KW-1133">Transmembrane helix</keyword>
<gene>
    <name evidence="2" type="ORF">CFX0092_A2255</name>
</gene>
<name>A0A161KAS5_9CHLR</name>
<keyword evidence="3" id="KW-1185">Reference proteome</keyword>
<dbReference type="AlphaFoldDB" id="A0A161KAS5"/>
<sequence length="99" mass="10751">MAEEIVETEVVAVTQTVAVVEDAAAEELVVDWNAAPVYEETVVETSLVETTEAPTTTYFAPRGPWDFTDAQRIIIGVLLWLNILVAVTGYLALTGRLLA</sequence>